<dbReference type="PANTHER" id="PTHR36842:SF1">
    <property type="entry name" value="PROTEIN TOLB"/>
    <property type="match status" value="1"/>
</dbReference>
<name>A0A5D3YLZ5_9BACT</name>
<feature type="signal peptide" evidence="1">
    <location>
        <begin position="1"/>
        <end position="20"/>
    </location>
</feature>
<dbReference type="PANTHER" id="PTHR36842">
    <property type="entry name" value="PROTEIN TOLB HOMOLOG"/>
    <property type="match status" value="1"/>
</dbReference>
<evidence type="ECO:0000313" key="2">
    <source>
        <dbReference type="EMBL" id="TYP93701.1"/>
    </source>
</evidence>
<accession>A0A5D3YLZ5</accession>
<dbReference type="Gene3D" id="2.130.10.10">
    <property type="entry name" value="YVTN repeat-like/Quinoprotein amine dehydrogenase"/>
    <property type="match status" value="1"/>
</dbReference>
<keyword evidence="1" id="KW-0732">Signal</keyword>
<evidence type="ECO:0008006" key="4">
    <source>
        <dbReference type="Google" id="ProtNLM"/>
    </source>
</evidence>
<evidence type="ECO:0000256" key="1">
    <source>
        <dbReference type="SAM" id="SignalP"/>
    </source>
</evidence>
<protein>
    <recommendedName>
        <fullName evidence="4">WD40-like Beta Propeller Repeat</fullName>
    </recommendedName>
</protein>
<evidence type="ECO:0000313" key="3">
    <source>
        <dbReference type="Proteomes" id="UP000324595"/>
    </source>
</evidence>
<dbReference type="AlphaFoldDB" id="A0A5D3YLZ5"/>
<sequence>MRKFVALTLLFCGFSLAVCAQFYPTQYRPPNQHWQYLKTPHLKLLYARGNDSTALRMGQILESQYAKTQLLVGGNLSDFPIILNNYNDRSNGFVSPLHFRSEIELPPIKGKSLNPQTGNWLTNVGPHELTHALQFSNLGGFNIPKIVSLFSPDLARSFHGAIPSGITEGIAVHHETDNIVPNGGRGNYPFFTNQYNAIFNSDQRWSMGQHVQHTTYTRPFNRHYIGGYTFTSWIQEEFGPQTTRKAIDFYMDWPFLGYGWALHNATGLWPTQLYERFEDDKKTEISKTNVSQQFITPDIPFKGRNIRRAKWLSDSTLIFYGSFYNARPGFYSYNLNTSKINRILTTNSISDYRYDLSTDRSELIYSYYQADPIYDNTAKAELVRVQLDSHIKTQITDDGRLYAPVFYKDQLLALGTKPASSQLVSVQNKNKQQDSLQINTLSVPKTGEIKAVAVSPVNDKLAVVINKQGKQGLWISDLSNLSDELSQNPTISFSSGSVFDPEWHPKEKKLLFSSDFSGILQLYEYNLATNTVIQITNVAYNAFEGSYNPSGNRIAFIRQEKNEQLPAIINRSNVDGNYIPNNIWQTEISNTIQKQQSVTTDSIITQSKQWESGQYKSGLGWIKPRTVLPVFNEVSNQDVYEWGLSLHSNNLLANQSYSAEYTYFENRSWFNVLYQNKTFYPGFKARIFSEPTYFLLLSQNNLSTFSLLQQERGVALSIPFQLRLNQNITNTSLFIEPEIRQSQFRFFDVQSNNRSSDFFNSTVANIFTQFNYRLQQNLRDLQPNSGALFYTEVEHNFNSDDPNFSGQSNNIPIRFLESTALSGGVYTFLSPFRRWNQSLRLGIEGVTQSGLIFNNQSIVSGGFSEAVFPGASNLLSFSTRYTIPLAYVDNGGFLFPLYLSNIYIVTFTNTITDPTITNIKKGSRNMFGIGLRGRFRISNLTFDIGVGFGYEPSRDNINFFVGDF</sequence>
<keyword evidence="3" id="KW-1185">Reference proteome</keyword>
<organism evidence="2 3">
    <name type="scientific">Fodinibius salinus</name>
    <dbReference type="NCBI Taxonomy" id="860790"/>
    <lineage>
        <taxon>Bacteria</taxon>
        <taxon>Pseudomonadati</taxon>
        <taxon>Balneolota</taxon>
        <taxon>Balneolia</taxon>
        <taxon>Balneolales</taxon>
        <taxon>Balneolaceae</taxon>
        <taxon>Fodinibius</taxon>
    </lineage>
</organism>
<dbReference type="Gene3D" id="2.120.10.30">
    <property type="entry name" value="TolB, C-terminal domain"/>
    <property type="match status" value="1"/>
</dbReference>
<dbReference type="InterPro" id="IPR015943">
    <property type="entry name" value="WD40/YVTN_repeat-like_dom_sf"/>
</dbReference>
<comment type="caution">
    <text evidence="2">The sequence shown here is derived from an EMBL/GenBank/DDBJ whole genome shotgun (WGS) entry which is preliminary data.</text>
</comment>
<feature type="chain" id="PRO_5023032861" description="WD40-like Beta Propeller Repeat" evidence="1">
    <location>
        <begin position="21"/>
        <end position="964"/>
    </location>
</feature>
<dbReference type="SUPFAM" id="SSF82171">
    <property type="entry name" value="DPP6 N-terminal domain-like"/>
    <property type="match status" value="1"/>
</dbReference>
<dbReference type="EMBL" id="VNHY01000002">
    <property type="protein sequence ID" value="TYP93701.1"/>
    <property type="molecule type" value="Genomic_DNA"/>
</dbReference>
<proteinExistence type="predicted"/>
<dbReference type="InterPro" id="IPR011042">
    <property type="entry name" value="6-blade_b-propeller_TolB-like"/>
</dbReference>
<gene>
    <name evidence="2" type="ORF">LX73_1411</name>
</gene>
<reference evidence="2 3" key="1">
    <citation type="submission" date="2019-07" db="EMBL/GenBank/DDBJ databases">
        <title>Genomic Encyclopedia of Archaeal and Bacterial Type Strains, Phase II (KMG-II): from individual species to whole genera.</title>
        <authorList>
            <person name="Goeker M."/>
        </authorList>
    </citation>
    <scope>NUCLEOTIDE SEQUENCE [LARGE SCALE GENOMIC DNA]</scope>
    <source>
        <strain evidence="2 3">DSM 21935</strain>
    </source>
</reference>
<dbReference type="Proteomes" id="UP000324595">
    <property type="component" value="Unassembled WGS sequence"/>
</dbReference>